<feature type="compositionally biased region" description="Polar residues" evidence="6">
    <location>
        <begin position="1406"/>
        <end position="1415"/>
    </location>
</feature>
<dbReference type="Gene3D" id="3.30.160.60">
    <property type="entry name" value="Classic Zinc Finger"/>
    <property type="match status" value="6"/>
</dbReference>
<dbReference type="SUPFAM" id="SSF57667">
    <property type="entry name" value="beta-beta-alpha zinc fingers"/>
    <property type="match status" value="1"/>
</dbReference>
<evidence type="ECO:0000256" key="6">
    <source>
        <dbReference type="SAM" id="MobiDB-lite"/>
    </source>
</evidence>
<feature type="compositionally biased region" description="Low complexity" evidence="6">
    <location>
        <begin position="852"/>
        <end position="874"/>
    </location>
</feature>
<dbReference type="InterPro" id="IPR013087">
    <property type="entry name" value="Znf_C2H2_type"/>
</dbReference>
<feature type="region of interest" description="Disordered" evidence="6">
    <location>
        <begin position="1404"/>
        <end position="1430"/>
    </location>
</feature>
<feature type="compositionally biased region" description="Low complexity" evidence="6">
    <location>
        <begin position="337"/>
        <end position="359"/>
    </location>
</feature>
<feature type="compositionally biased region" description="Basic and acidic residues" evidence="6">
    <location>
        <begin position="312"/>
        <end position="325"/>
    </location>
</feature>
<feature type="compositionally biased region" description="Polar residues" evidence="6">
    <location>
        <begin position="1218"/>
        <end position="1229"/>
    </location>
</feature>
<feature type="compositionally biased region" description="Low complexity" evidence="6">
    <location>
        <begin position="771"/>
        <end position="780"/>
    </location>
</feature>
<feature type="domain" description="C2H2-type" evidence="7">
    <location>
        <begin position="97"/>
        <end position="124"/>
    </location>
</feature>
<gene>
    <name evidence="8" type="ORF">niasHS_008636</name>
</gene>
<feature type="region of interest" description="Disordered" evidence="6">
    <location>
        <begin position="511"/>
        <end position="530"/>
    </location>
</feature>
<dbReference type="EMBL" id="JBICCN010000182">
    <property type="protein sequence ID" value="KAL3087317.1"/>
    <property type="molecule type" value="Genomic_DNA"/>
</dbReference>
<evidence type="ECO:0000256" key="5">
    <source>
        <dbReference type="PROSITE-ProRule" id="PRU00042"/>
    </source>
</evidence>
<evidence type="ECO:0000256" key="2">
    <source>
        <dbReference type="ARBA" id="ARBA00022737"/>
    </source>
</evidence>
<name>A0ABD2J9S7_HETSC</name>
<dbReference type="GO" id="GO:0008270">
    <property type="term" value="F:zinc ion binding"/>
    <property type="evidence" value="ECO:0007669"/>
    <property type="project" value="UniProtKB-KW"/>
</dbReference>
<feature type="region of interest" description="Disordered" evidence="6">
    <location>
        <begin position="753"/>
        <end position="780"/>
    </location>
</feature>
<evidence type="ECO:0000256" key="1">
    <source>
        <dbReference type="ARBA" id="ARBA00022723"/>
    </source>
</evidence>
<dbReference type="Proteomes" id="UP001620645">
    <property type="component" value="Unassembled WGS sequence"/>
</dbReference>
<feature type="compositionally biased region" description="Low complexity" evidence="6">
    <location>
        <begin position="1203"/>
        <end position="1217"/>
    </location>
</feature>
<feature type="region of interest" description="Disordered" evidence="6">
    <location>
        <begin position="212"/>
        <end position="232"/>
    </location>
</feature>
<accession>A0ABD2J9S7</accession>
<comment type="caution">
    <text evidence="8">The sequence shown here is derived from an EMBL/GenBank/DDBJ whole genome shotgun (WGS) entry which is preliminary data.</text>
</comment>
<feature type="compositionally biased region" description="Basic and acidic residues" evidence="6">
    <location>
        <begin position="264"/>
        <end position="277"/>
    </location>
</feature>
<dbReference type="InterPro" id="IPR036236">
    <property type="entry name" value="Znf_C2H2_sf"/>
</dbReference>
<keyword evidence="1" id="KW-0479">Metal-binding</keyword>
<reference evidence="8 9" key="1">
    <citation type="submission" date="2024-10" db="EMBL/GenBank/DDBJ databases">
        <authorList>
            <person name="Kim D."/>
        </authorList>
    </citation>
    <scope>NUCLEOTIDE SEQUENCE [LARGE SCALE GENOMIC DNA]</scope>
    <source>
        <strain evidence="8">Taebaek</strain>
    </source>
</reference>
<evidence type="ECO:0000313" key="8">
    <source>
        <dbReference type="EMBL" id="KAL3087317.1"/>
    </source>
</evidence>
<dbReference type="InterPro" id="IPR050688">
    <property type="entry name" value="Zinc_finger/UBP_domain"/>
</dbReference>
<dbReference type="SMART" id="SM00355">
    <property type="entry name" value="ZnF_C2H2"/>
    <property type="match status" value="18"/>
</dbReference>
<feature type="compositionally biased region" description="Polar residues" evidence="6">
    <location>
        <begin position="367"/>
        <end position="376"/>
    </location>
</feature>
<sequence>MTTAKGQADDAGMQLRVKRKRKVPLKYRDYFNGVEAEESEDDDLEEQLQPKAVKLEPTVPENIKPDDHHACPKCPATFDSRVGLTNHLKLHGSDKEFPCELCDFSCTNKKTMRQHRRVHGLSRRRSRLSNTTNVVVKGEFSSGGSTTAAVAAAGALKLSEKTTLVGGKSTPPQPPSFAAAQWAKQCCVNVNLDILAQRSRNEKVAISSPTTVFKPINSSNTSANANNAGSSSTNFYTNKFCSTVADVARLVNQMHEQQMRNQRKAAEEEKQKEEERRRKNGIGKAEQKHQQKAGRRRSTMMTADMGDDEEKNEEKKMDKKNDGHKIGGGHNDGMPILEKQQQQQQLLEERQQLPQQQQQSVDDKNSKSNITTNGNSIVDHHVTANPTGKSCDNSINVRKSSSSTSSNSGTVAGGKTVYDRNTIQCPHCPFRTQSRQRLEPHLKGHTRTYGFQCSVCGFKNDSSGFIRRHSQLHDVPCHWPPDYVGVPNNEQLLAKLLGGRCLSTTVTTNQNDADQSISSLSPPPLDDDCQKMSIKQQSMENDDDEYDDHVQQHQHHDNNKDTVVDSSNGNNSNSMHKLIKMEMIEFNEDEHDQIVVVEEATMISDNNNINKTNCSDAVAAGVVDDDENEPVPPPPATDENKFRWTYQLIADRWHAYQKKCLQIRSSTIHCTSSSSKLLHTPKPLLHYNTLCLFCRRCQLQFRSGPAHLALHNARHHHRVIGTNQRALCRELLAERLAWRDDRGDGGIEFEFTPLTSSNGQDAAAEGSRSPSAAASLDGSTTTTTLTGTVVSKVYRCKNCPFSTDQIFRLQKHENKHLIKSEHQCPHCSFSCRSLDILAQHKRLHDDNTAQCSTSTSNNGGASSPTSSSASPASAQIEQKTTTLAFVPSQNKQQQQQQMALSSTRLAPIRRNEAHYCPHCPYSSKHNCDMKAHMRMHEVRSKFACSLCTYSSKRQNALLAHEQLHRKGPLLGSPAVLGPRGAKCRRLKRIILLLHHHQRDHHRRHWHSSTSASVVPIGERIRFDGACTHFYRCAHRQCREEVPFCADLVRHARNHRTKAALFRCDNCTFSTMLEHRLNAHQLVTHNRYSAGGDESGEEKNSRTDTGIFNCKECPFFTVNYAKFWNHRQKHKRANRFTCKHCSFSSGSVQCYAEHMELHGDTGTTATITSIINKNSGGTNVHTTEFGIVPEAMVAMPKHAATSTLTAATTTAETSSPSAIQSSPEATSSGSLDGAQMLSEKKMLLIMPTKIVQEKSDDEEMEMMTTASMSQAVAASLVDEADKSDQQFDVVSQPFAQTKSMLGLGVGSSSSSAAAAADFSSASFIATATLTLASQTAKNLCCSECPFETVHLVLLKLHMEMHRNSECRPFTCALCSFGCFSADSLHAHLALHASATTLEGGGGCGSGTFNNESTQQRMDPPPDTPQTAAAGGQQINDAPFSAVLNNAAAATAPSVPPTVSMVSSSSLYACSQCNFKCAELEPFLAHRKEHVQLIQQRLMTIIKRAAVMENCCFGNGATTIKMDKMPKANGAGNGRTVDKQHYCTRCSFRCDSVQAFTRHWEHHRIDNSRPGIFQCSACDYSSDTRNVVLFHKHNHHLDIPLTSLCKNIELVKEKQKRQSVVAEDYVDEKEGELDNKTDIGQPPSRRLFLQKEFMLGSITSNSIGSAGDRIAKLVGQLLQRQFHLRADELHLAIVKEPRLIQFGVGRPIQIFWQRPRVGRRCVALVFPSVGHEPGHKSTGWSVTRGQRWPRWHGWTTRACC</sequence>
<feature type="region of interest" description="Disordered" evidence="6">
    <location>
        <begin position="537"/>
        <end position="573"/>
    </location>
</feature>
<keyword evidence="3 5" id="KW-0863">Zinc-finger</keyword>
<evidence type="ECO:0000256" key="3">
    <source>
        <dbReference type="ARBA" id="ARBA00022771"/>
    </source>
</evidence>
<keyword evidence="9" id="KW-1185">Reference proteome</keyword>
<dbReference type="PROSITE" id="PS50157">
    <property type="entry name" value="ZINC_FINGER_C2H2_2"/>
    <property type="match status" value="2"/>
</dbReference>
<proteinExistence type="predicted"/>
<feature type="region of interest" description="Disordered" evidence="6">
    <location>
        <begin position="256"/>
        <end position="415"/>
    </location>
</feature>
<keyword evidence="4" id="KW-0862">Zinc</keyword>
<feature type="compositionally biased region" description="Low complexity" evidence="6">
    <location>
        <begin position="393"/>
        <end position="408"/>
    </location>
</feature>
<feature type="domain" description="C2H2-type" evidence="7">
    <location>
        <begin position="69"/>
        <end position="96"/>
    </location>
</feature>
<evidence type="ECO:0000256" key="4">
    <source>
        <dbReference type="ARBA" id="ARBA00022833"/>
    </source>
</evidence>
<feature type="compositionally biased region" description="Basic and acidic residues" evidence="6">
    <location>
        <begin position="548"/>
        <end position="563"/>
    </location>
</feature>
<feature type="compositionally biased region" description="Low complexity" evidence="6">
    <location>
        <begin position="217"/>
        <end position="232"/>
    </location>
</feature>
<dbReference type="PROSITE" id="PS00028">
    <property type="entry name" value="ZINC_FINGER_C2H2_1"/>
    <property type="match status" value="6"/>
</dbReference>
<protein>
    <recommendedName>
        <fullName evidence="7">C2H2-type domain-containing protein</fullName>
    </recommendedName>
</protein>
<organism evidence="8 9">
    <name type="scientific">Heterodera schachtii</name>
    <name type="common">Sugarbeet cyst nematode worm</name>
    <name type="synonym">Tylenchus schachtii</name>
    <dbReference type="NCBI Taxonomy" id="97005"/>
    <lineage>
        <taxon>Eukaryota</taxon>
        <taxon>Metazoa</taxon>
        <taxon>Ecdysozoa</taxon>
        <taxon>Nematoda</taxon>
        <taxon>Chromadorea</taxon>
        <taxon>Rhabditida</taxon>
        <taxon>Tylenchina</taxon>
        <taxon>Tylenchomorpha</taxon>
        <taxon>Tylenchoidea</taxon>
        <taxon>Heteroderidae</taxon>
        <taxon>Heteroderinae</taxon>
        <taxon>Heterodera</taxon>
    </lineage>
</organism>
<keyword evidence="2" id="KW-0677">Repeat</keyword>
<evidence type="ECO:0000259" key="7">
    <source>
        <dbReference type="PROSITE" id="PS50157"/>
    </source>
</evidence>
<evidence type="ECO:0000313" key="9">
    <source>
        <dbReference type="Proteomes" id="UP001620645"/>
    </source>
</evidence>
<feature type="region of interest" description="Disordered" evidence="6">
    <location>
        <begin position="1203"/>
        <end position="1230"/>
    </location>
</feature>
<dbReference type="PANTHER" id="PTHR24403">
    <property type="entry name" value="ZINC FINGER PROTEIN"/>
    <property type="match status" value="1"/>
</dbReference>
<dbReference type="PANTHER" id="PTHR24403:SF67">
    <property type="entry name" value="FI01116P-RELATED"/>
    <property type="match status" value="1"/>
</dbReference>
<feature type="region of interest" description="Disordered" evidence="6">
    <location>
        <begin position="848"/>
        <end position="876"/>
    </location>
</feature>